<dbReference type="Proteomes" id="UP001239111">
    <property type="component" value="Chromosome 1"/>
</dbReference>
<name>A0ACC2PIG6_9HYME</name>
<gene>
    <name evidence="1" type="ORF">QAD02_018670</name>
</gene>
<sequence length="164" mass="19030">MMLKKAVDKMKSIMLDDSTSLYQILLKDSFDTVKYANNEKFIAVLRSRNASLEMAMFQGMLIRQFQKGLIRIWVLKPAKEAMRIISRIDLPPSCIEHILKYLDNGHLKNLIRSVPIEKTRKRLLASLMKIEKSQPKFSRLDECPEVWMHGVEFMATLIVLGSEM</sequence>
<comment type="caution">
    <text evidence="1">The sequence shown here is derived from an EMBL/GenBank/DDBJ whole genome shotgun (WGS) entry which is preliminary data.</text>
</comment>
<reference evidence="1" key="1">
    <citation type="submission" date="2023-04" db="EMBL/GenBank/DDBJ databases">
        <title>A chromosome-level genome assembly of the parasitoid wasp Eretmocerus hayati.</title>
        <authorList>
            <person name="Zhong Y."/>
            <person name="Liu S."/>
            <person name="Liu Y."/>
        </authorList>
    </citation>
    <scope>NUCLEOTIDE SEQUENCE</scope>
    <source>
        <strain evidence="1">ZJU_SS_LIU_2023</strain>
    </source>
</reference>
<protein>
    <submittedName>
        <fullName evidence="1">Uncharacterized protein</fullName>
    </submittedName>
</protein>
<dbReference type="EMBL" id="CM056741">
    <property type="protein sequence ID" value="KAJ8682878.1"/>
    <property type="molecule type" value="Genomic_DNA"/>
</dbReference>
<evidence type="ECO:0000313" key="1">
    <source>
        <dbReference type="EMBL" id="KAJ8682878.1"/>
    </source>
</evidence>
<keyword evidence="2" id="KW-1185">Reference proteome</keyword>
<organism evidence="1 2">
    <name type="scientific">Eretmocerus hayati</name>
    <dbReference type="NCBI Taxonomy" id="131215"/>
    <lineage>
        <taxon>Eukaryota</taxon>
        <taxon>Metazoa</taxon>
        <taxon>Ecdysozoa</taxon>
        <taxon>Arthropoda</taxon>
        <taxon>Hexapoda</taxon>
        <taxon>Insecta</taxon>
        <taxon>Pterygota</taxon>
        <taxon>Neoptera</taxon>
        <taxon>Endopterygota</taxon>
        <taxon>Hymenoptera</taxon>
        <taxon>Apocrita</taxon>
        <taxon>Proctotrupomorpha</taxon>
        <taxon>Chalcidoidea</taxon>
        <taxon>Aphelinidae</taxon>
        <taxon>Aphelininae</taxon>
        <taxon>Eretmocerus</taxon>
    </lineage>
</organism>
<proteinExistence type="predicted"/>
<evidence type="ECO:0000313" key="2">
    <source>
        <dbReference type="Proteomes" id="UP001239111"/>
    </source>
</evidence>
<accession>A0ACC2PIG6</accession>